<name>A0A8J2WVE3_9STRA</name>
<comment type="caution">
    <text evidence="1">The sequence shown here is derived from an EMBL/GenBank/DDBJ whole genome shotgun (WGS) entry which is preliminary data.</text>
</comment>
<dbReference type="Proteomes" id="UP000789595">
    <property type="component" value="Unassembled WGS sequence"/>
</dbReference>
<dbReference type="EMBL" id="CAKKNE010000002">
    <property type="protein sequence ID" value="CAH0368829.1"/>
    <property type="molecule type" value="Genomic_DNA"/>
</dbReference>
<organism evidence="1 2">
    <name type="scientific">Pelagomonas calceolata</name>
    <dbReference type="NCBI Taxonomy" id="35677"/>
    <lineage>
        <taxon>Eukaryota</taxon>
        <taxon>Sar</taxon>
        <taxon>Stramenopiles</taxon>
        <taxon>Ochrophyta</taxon>
        <taxon>Pelagophyceae</taxon>
        <taxon>Pelagomonadales</taxon>
        <taxon>Pelagomonadaceae</taxon>
        <taxon>Pelagomonas</taxon>
    </lineage>
</organism>
<evidence type="ECO:0000313" key="1">
    <source>
        <dbReference type="EMBL" id="CAH0368829.1"/>
    </source>
</evidence>
<accession>A0A8J2WVE3</accession>
<feature type="non-terminal residue" evidence="1">
    <location>
        <position position="1"/>
    </location>
</feature>
<evidence type="ECO:0000313" key="2">
    <source>
        <dbReference type="Proteomes" id="UP000789595"/>
    </source>
</evidence>
<dbReference type="AlphaFoldDB" id="A0A8J2WVE3"/>
<keyword evidence="2" id="KW-1185">Reference proteome</keyword>
<feature type="non-terminal residue" evidence="1">
    <location>
        <position position="169"/>
    </location>
</feature>
<reference evidence="1" key="1">
    <citation type="submission" date="2021-11" db="EMBL/GenBank/DDBJ databases">
        <authorList>
            <consortium name="Genoscope - CEA"/>
            <person name="William W."/>
        </authorList>
    </citation>
    <scope>NUCLEOTIDE SEQUENCE</scope>
</reference>
<protein>
    <submittedName>
        <fullName evidence="1">Uncharacterized protein</fullName>
    </submittedName>
</protein>
<proteinExistence type="predicted"/>
<gene>
    <name evidence="1" type="ORF">PECAL_2P19190</name>
</gene>
<sequence length="169" mass="18093">VGYCTQVSVKRTGARPAQRLAQHPGGATSDGHWPTYSAPVATYSACVASYKCAPKSALLEPGLDSLQADGDRVRISPGFACPSCLVQSRCLRSVTVSGRRLRFVLLVAVGPEVPRVTTHSDRGLGWNLVPLRTRGITRSLTMHGLPISESPLHSAPILPRSVHGFEQLN</sequence>